<organism evidence="2 3">
    <name type="scientific">Nelumbo nucifera</name>
    <name type="common">Sacred lotus</name>
    <dbReference type="NCBI Taxonomy" id="4432"/>
    <lineage>
        <taxon>Eukaryota</taxon>
        <taxon>Viridiplantae</taxon>
        <taxon>Streptophyta</taxon>
        <taxon>Embryophyta</taxon>
        <taxon>Tracheophyta</taxon>
        <taxon>Spermatophyta</taxon>
        <taxon>Magnoliopsida</taxon>
        <taxon>Proteales</taxon>
        <taxon>Nelumbonaceae</taxon>
        <taxon>Nelumbo</taxon>
    </lineage>
</organism>
<gene>
    <name evidence="2" type="ORF">HUJ06_015713</name>
</gene>
<dbReference type="AlphaFoldDB" id="A0A822Z9Z1"/>
<name>A0A822Z9Z1_NELNU</name>
<keyword evidence="3" id="KW-1185">Reference proteome</keyword>
<dbReference type="InterPro" id="IPR039316">
    <property type="entry name" value="CLE25/26"/>
</dbReference>
<proteinExistence type="predicted"/>
<keyword evidence="1" id="KW-0732">Signal</keyword>
<evidence type="ECO:0000313" key="2">
    <source>
        <dbReference type="EMBL" id="DAD41390.1"/>
    </source>
</evidence>
<evidence type="ECO:0000313" key="3">
    <source>
        <dbReference type="Proteomes" id="UP000607653"/>
    </source>
</evidence>
<feature type="signal peptide" evidence="1">
    <location>
        <begin position="1"/>
        <end position="31"/>
    </location>
</feature>
<dbReference type="Proteomes" id="UP000607653">
    <property type="component" value="Unassembled WGS sequence"/>
</dbReference>
<protein>
    <submittedName>
        <fullName evidence="2">Uncharacterized protein</fullName>
    </submittedName>
</protein>
<dbReference type="PANTHER" id="PTHR34277">
    <property type="entry name" value="CLAVATA3/ESR (CLE)-RELATED PROTEIN 26"/>
    <property type="match status" value="1"/>
</dbReference>
<accession>A0A822Z9Z1</accession>
<dbReference type="PANTHER" id="PTHR34277:SF1">
    <property type="entry name" value="CLAVATA3_ESR (CLE) GENE FAMILY MEMBER MTCLE20"/>
    <property type="match status" value="1"/>
</dbReference>
<reference evidence="2 3" key="1">
    <citation type="journal article" date="2020" name="Mol. Biol. Evol.">
        <title>Distinct Expression and Methylation Patterns for Genes with Different Fates following a Single Whole-Genome Duplication in Flowering Plants.</title>
        <authorList>
            <person name="Shi T."/>
            <person name="Rahmani R.S."/>
            <person name="Gugger P.F."/>
            <person name="Wang M."/>
            <person name="Li H."/>
            <person name="Zhang Y."/>
            <person name="Li Z."/>
            <person name="Wang Q."/>
            <person name="Van de Peer Y."/>
            <person name="Marchal K."/>
            <person name="Chen J."/>
        </authorList>
    </citation>
    <scope>NUCLEOTIDE SEQUENCE [LARGE SCALE GENOMIC DNA]</scope>
    <source>
        <tissue evidence="2">Leaf</tissue>
    </source>
</reference>
<comment type="caution">
    <text evidence="2">The sequence shown here is derived from an EMBL/GenBank/DDBJ whole genome shotgun (WGS) entry which is preliminary data.</text>
</comment>
<sequence>MHFQPYVQVGLFQKLMVLAFLYLLLIGENNGTANVLAEEQPLGAQEMQQQQQQQRQRQLRLHHPFDVFFSNKRRVPNSSDPLHNR</sequence>
<feature type="chain" id="PRO_5033027852" evidence="1">
    <location>
        <begin position="32"/>
        <end position="85"/>
    </location>
</feature>
<evidence type="ECO:0000256" key="1">
    <source>
        <dbReference type="SAM" id="SignalP"/>
    </source>
</evidence>
<dbReference type="EMBL" id="DUZY01000005">
    <property type="protein sequence ID" value="DAD41390.1"/>
    <property type="molecule type" value="Genomic_DNA"/>
</dbReference>